<dbReference type="PANTHER" id="PTHR42850">
    <property type="entry name" value="METALLOPHOSPHOESTERASE"/>
    <property type="match status" value="1"/>
</dbReference>
<dbReference type="InterPro" id="IPR004843">
    <property type="entry name" value="Calcineurin-like_PHP"/>
</dbReference>
<gene>
    <name evidence="2" type="ORF">pf16_127</name>
</gene>
<reference evidence="2 3" key="1">
    <citation type="submission" date="2016-03" db="EMBL/GenBank/DDBJ databases">
        <title>Characterisation of pf16 and phiPMW: Two novel phages infecting Pseudomonas putida PpG1.</title>
        <authorList>
            <person name="Magill D.J."/>
            <person name="Krylov V.N."/>
            <person name="Shaburova O.V."/>
            <person name="Allen C.C.R."/>
            <person name="McGrath J.W."/>
            <person name="Quinn J.P."/>
            <person name="Kulakov L.A."/>
        </authorList>
    </citation>
    <scope>NUCLEOTIDE SEQUENCE [LARGE SCALE GENOMIC DNA]</scope>
</reference>
<organism evidence="2 3">
    <name type="scientific">Pseudomonas phage pf16</name>
    <dbReference type="NCBI Taxonomy" id="1815630"/>
    <lineage>
        <taxon>Viruses</taxon>
        <taxon>Duplodnaviria</taxon>
        <taxon>Heunggongvirae</taxon>
        <taxon>Uroviricota</taxon>
        <taxon>Caudoviricetes</taxon>
        <taxon>Chakrabartyvirus</taxon>
        <taxon>Chakrabartyvirus pf16</taxon>
    </lineage>
</organism>
<name>A0A1S5R635_9CAUD</name>
<evidence type="ECO:0000259" key="1">
    <source>
        <dbReference type="Pfam" id="PF00149"/>
    </source>
</evidence>
<dbReference type="InterPro" id="IPR029052">
    <property type="entry name" value="Metallo-depent_PP-like"/>
</dbReference>
<evidence type="ECO:0000313" key="3">
    <source>
        <dbReference type="Proteomes" id="UP000225821"/>
    </source>
</evidence>
<dbReference type="Gene3D" id="3.60.21.10">
    <property type="match status" value="1"/>
</dbReference>
<evidence type="ECO:0000313" key="2">
    <source>
        <dbReference type="EMBL" id="AND75050.1"/>
    </source>
</evidence>
<keyword evidence="3" id="KW-1185">Reference proteome</keyword>
<dbReference type="Proteomes" id="UP000225821">
    <property type="component" value="Segment"/>
</dbReference>
<dbReference type="InterPro" id="IPR050126">
    <property type="entry name" value="Ap4A_hydrolase"/>
</dbReference>
<dbReference type="SUPFAM" id="SSF56300">
    <property type="entry name" value="Metallo-dependent phosphatases"/>
    <property type="match status" value="1"/>
</dbReference>
<protein>
    <recommendedName>
        <fullName evidence="1">Calcineurin-like phosphoesterase domain-containing protein</fullName>
    </recommendedName>
</protein>
<dbReference type="OrthoDB" id="22132at10239"/>
<dbReference type="Pfam" id="PF00149">
    <property type="entry name" value="Metallophos"/>
    <property type="match status" value="1"/>
</dbReference>
<dbReference type="PANTHER" id="PTHR42850:SF4">
    <property type="entry name" value="ZINC-DEPENDENT ENDOPOLYPHOSPHATASE"/>
    <property type="match status" value="1"/>
</dbReference>
<sequence length="254" mass="29725">MSEYSPLAELQDSHVIDFEPHCEYYVVGDVHGCLDEYKALYKLLDMDATRNGKYLRVIQLGDIIDRGPYFKEMFLEDYASYRIMGNHEYNFLMEHLGYKECRSEARRRNLDLMKSLPEDEQRGILFEITQRPAYMTLNAYGTQFVFSHAPIQDIESGIYNVWRQGIGSLPDYCMRSTDVDMDKLRRNIAGSVTFFHGHQSWSYRTIEDQIAEQRQNMVRLFNVDSRCVYGGHLVAVRLRDNHVISVKSKVCVDK</sequence>
<feature type="domain" description="Calcineurin-like phosphoesterase" evidence="1">
    <location>
        <begin position="25"/>
        <end position="232"/>
    </location>
</feature>
<accession>A0A1S5R635</accession>
<proteinExistence type="predicted"/>
<dbReference type="EMBL" id="KU873925">
    <property type="protein sequence ID" value="AND75050.1"/>
    <property type="molecule type" value="Genomic_DNA"/>
</dbReference>
<dbReference type="GO" id="GO:0016791">
    <property type="term" value="F:phosphatase activity"/>
    <property type="evidence" value="ECO:0007669"/>
    <property type="project" value="TreeGrafter"/>
</dbReference>